<evidence type="ECO:0000313" key="3">
    <source>
        <dbReference type="Proteomes" id="UP000178109"/>
    </source>
</evidence>
<dbReference type="Gene3D" id="3.40.50.1010">
    <property type="entry name" value="5'-nuclease"/>
    <property type="match status" value="1"/>
</dbReference>
<dbReference type="STRING" id="1798553.A3H70_01255"/>
<evidence type="ECO:0000259" key="1">
    <source>
        <dbReference type="Pfam" id="PF01850"/>
    </source>
</evidence>
<sequence length="135" mass="15131">MEQIIGIDSVILIYLLERNQQYLSSAKSVLEAVESGKLPAVMASIGMIEILTGPKKQGRFDLARYYREYLASFPNLTIKNMNESVVELASDLCACYNIKTADAIHVATAIDFGAEKFITNDKELKRVKEIRVELL</sequence>
<comment type="caution">
    <text evidence="2">The sequence shown here is derived from an EMBL/GenBank/DDBJ whole genome shotgun (WGS) entry which is preliminary data.</text>
</comment>
<dbReference type="AlphaFoldDB" id="A0A1G2BSC1"/>
<dbReference type="InterPro" id="IPR002716">
    <property type="entry name" value="PIN_dom"/>
</dbReference>
<evidence type="ECO:0000313" key="2">
    <source>
        <dbReference type="EMBL" id="OGY91459.1"/>
    </source>
</evidence>
<accession>A0A1G2BSC1</accession>
<gene>
    <name evidence="2" type="ORF">A3H70_01255</name>
</gene>
<protein>
    <recommendedName>
        <fullName evidence="1">PIN domain-containing protein</fullName>
    </recommendedName>
</protein>
<dbReference type="InterPro" id="IPR029060">
    <property type="entry name" value="PIN-like_dom_sf"/>
</dbReference>
<reference evidence="2 3" key="1">
    <citation type="journal article" date="2016" name="Nat. Commun.">
        <title>Thousands of microbial genomes shed light on interconnected biogeochemical processes in an aquifer system.</title>
        <authorList>
            <person name="Anantharaman K."/>
            <person name="Brown C.T."/>
            <person name="Hug L.A."/>
            <person name="Sharon I."/>
            <person name="Castelle C.J."/>
            <person name="Probst A.J."/>
            <person name="Thomas B.C."/>
            <person name="Singh A."/>
            <person name="Wilkins M.J."/>
            <person name="Karaoz U."/>
            <person name="Brodie E.L."/>
            <person name="Williams K.H."/>
            <person name="Hubbard S.S."/>
            <person name="Banfield J.F."/>
        </authorList>
    </citation>
    <scope>NUCLEOTIDE SEQUENCE [LARGE SCALE GENOMIC DNA]</scope>
</reference>
<dbReference type="EMBL" id="MHKO01000046">
    <property type="protein sequence ID" value="OGY91459.1"/>
    <property type="molecule type" value="Genomic_DNA"/>
</dbReference>
<dbReference type="Pfam" id="PF01850">
    <property type="entry name" value="PIN"/>
    <property type="match status" value="1"/>
</dbReference>
<proteinExistence type="predicted"/>
<organism evidence="2 3">
    <name type="scientific">Candidatus Komeilibacteria bacterium RIFCSPLOWO2_02_FULL_48_11</name>
    <dbReference type="NCBI Taxonomy" id="1798553"/>
    <lineage>
        <taxon>Bacteria</taxon>
        <taxon>Candidatus Komeiliibacteriota</taxon>
    </lineage>
</organism>
<dbReference type="Proteomes" id="UP000178109">
    <property type="component" value="Unassembled WGS sequence"/>
</dbReference>
<dbReference type="SUPFAM" id="SSF88723">
    <property type="entry name" value="PIN domain-like"/>
    <property type="match status" value="1"/>
</dbReference>
<feature type="domain" description="PIN" evidence="1">
    <location>
        <begin position="7"/>
        <end position="129"/>
    </location>
</feature>
<name>A0A1G2BSC1_9BACT</name>